<accession>A0ACB9LY53</accession>
<keyword evidence="2" id="KW-1185">Reference proteome</keyword>
<reference evidence="1 2" key="1">
    <citation type="journal article" date="2022" name="DNA Res.">
        <title>Chromosomal-level genome assembly of the orchid tree Bauhinia variegata (Leguminosae; Cercidoideae) supports the allotetraploid origin hypothesis of Bauhinia.</title>
        <authorList>
            <person name="Zhong Y."/>
            <person name="Chen Y."/>
            <person name="Zheng D."/>
            <person name="Pang J."/>
            <person name="Liu Y."/>
            <person name="Luo S."/>
            <person name="Meng S."/>
            <person name="Qian L."/>
            <person name="Wei D."/>
            <person name="Dai S."/>
            <person name="Zhou R."/>
        </authorList>
    </citation>
    <scope>NUCLEOTIDE SEQUENCE [LARGE SCALE GENOMIC DNA]</scope>
    <source>
        <strain evidence="1">BV-YZ2020</strain>
    </source>
</reference>
<organism evidence="1 2">
    <name type="scientific">Bauhinia variegata</name>
    <name type="common">Purple orchid tree</name>
    <name type="synonym">Phanera variegata</name>
    <dbReference type="NCBI Taxonomy" id="167791"/>
    <lineage>
        <taxon>Eukaryota</taxon>
        <taxon>Viridiplantae</taxon>
        <taxon>Streptophyta</taxon>
        <taxon>Embryophyta</taxon>
        <taxon>Tracheophyta</taxon>
        <taxon>Spermatophyta</taxon>
        <taxon>Magnoliopsida</taxon>
        <taxon>eudicotyledons</taxon>
        <taxon>Gunneridae</taxon>
        <taxon>Pentapetalae</taxon>
        <taxon>rosids</taxon>
        <taxon>fabids</taxon>
        <taxon>Fabales</taxon>
        <taxon>Fabaceae</taxon>
        <taxon>Cercidoideae</taxon>
        <taxon>Cercideae</taxon>
        <taxon>Bauhiniinae</taxon>
        <taxon>Bauhinia</taxon>
    </lineage>
</organism>
<name>A0ACB9LY53_BAUVA</name>
<comment type="caution">
    <text evidence="1">The sequence shown here is derived from an EMBL/GenBank/DDBJ whole genome shotgun (WGS) entry which is preliminary data.</text>
</comment>
<dbReference type="EMBL" id="CM039435">
    <property type="protein sequence ID" value="KAI4316256.1"/>
    <property type="molecule type" value="Genomic_DNA"/>
</dbReference>
<dbReference type="Proteomes" id="UP000828941">
    <property type="component" value="Chromosome 10"/>
</dbReference>
<evidence type="ECO:0000313" key="1">
    <source>
        <dbReference type="EMBL" id="KAI4316256.1"/>
    </source>
</evidence>
<proteinExistence type="predicted"/>
<protein>
    <submittedName>
        <fullName evidence="1">Uncharacterized protein</fullName>
    </submittedName>
</protein>
<evidence type="ECO:0000313" key="2">
    <source>
        <dbReference type="Proteomes" id="UP000828941"/>
    </source>
</evidence>
<sequence>MANRMKEDDRIEKIIRGLLKLPHNRRCINCNSLGPQYVCTTFWTFICTNCSGIHREFTHRVKSVSMAKFNAEEVSALEAGGNEKAKQIYFKEWDSQRHSFPDSNNMHRLRDFIKNVYVDRKFTGERSSDTLPALRLNDKKESHESRKVNASRLGSKSANYEERFERYGRSSPNLRSDDASFRFHYDERRSPRYAQQLSRNAHQRSPKNFEVVDDRFRDDEFRSRRLSNLESKLKKLSQDGQNNVERSQPPVAEAVGESIGKNVPSLQVGQRQKKEADDSRQNQKVAPSSGFGPSKEHPTEQKNDNPKSLINLSTQSQVSDATVRPQTHTISQSSEDNWATFELFAAENAPQTPKANTLETTTTERTPETATANTLESILFELSGPFYAMSGGLSEVPSIADGPSTATVEHVSAGRDLPPPSVGQATALPNDTSAMSVTSTTVTIPGQPSNGVPPQVERYGRDDSVQVSHGQQLPSMQLPSESSSNGSTTQTTRQPSRTEALSNQPFVVAPNTRDSWSAFAESSGQTTSKPAQDSRSEIRPQPSPVENKLSGRKELPEDLFTASYLSGLAPGWHSVQPRGSAFGMQCYPNAVPRSAFPVVASTNPFNVTEGKAQVQASPFPTMATLQDALPAGSAKTGLSHASSLGSSGLTVPQSPSYASLGPPQSPFAQEESLFAPPRSPFSRSLSSFASGIPAGAYDEEVHSTTQPSRPQRVHSFSNDRTAFGSSATTQQLGGYGVASTTPHSFSKKGGNPFE</sequence>
<gene>
    <name evidence="1" type="ORF">L6164_024253</name>
</gene>